<accession>A0A4R7W574</accession>
<evidence type="ECO:0000256" key="1">
    <source>
        <dbReference type="ARBA" id="ARBA00022679"/>
    </source>
</evidence>
<gene>
    <name evidence="2" type="ORF">CLV71_101585</name>
</gene>
<keyword evidence="3" id="KW-1185">Reference proteome</keyword>
<dbReference type="AlphaFoldDB" id="A0A4R7W574"/>
<dbReference type="SUPFAM" id="SSF89796">
    <property type="entry name" value="CoA-transferase family III (CaiB/BaiF)"/>
    <property type="match status" value="1"/>
</dbReference>
<dbReference type="Gene3D" id="3.40.50.10540">
    <property type="entry name" value="Crotonobetainyl-coa:carnitine coa-transferase, domain 1"/>
    <property type="match status" value="1"/>
</dbReference>
<dbReference type="Proteomes" id="UP000294927">
    <property type="component" value="Unassembled WGS sequence"/>
</dbReference>
<dbReference type="InterPro" id="IPR044855">
    <property type="entry name" value="CoA-Trfase_III_dom3_sf"/>
</dbReference>
<proteinExistence type="predicted"/>
<keyword evidence="1 2" id="KW-0808">Transferase</keyword>
<protein>
    <submittedName>
        <fullName evidence="2">Crotonobetainyl-CoA:carnitine CoA-transferase CaiB-like acyl-CoA transferase</fullName>
    </submittedName>
</protein>
<dbReference type="RefSeq" id="WP_133900944.1">
    <property type="nucleotide sequence ID" value="NZ_SOCP01000001.1"/>
</dbReference>
<reference evidence="2 3" key="1">
    <citation type="submission" date="2019-03" db="EMBL/GenBank/DDBJ databases">
        <title>Genomic Encyclopedia of Archaeal and Bacterial Type Strains, Phase II (KMG-II): from individual species to whole genera.</title>
        <authorList>
            <person name="Goeker M."/>
        </authorList>
    </citation>
    <scope>NUCLEOTIDE SEQUENCE [LARGE SCALE GENOMIC DNA]</scope>
    <source>
        <strain evidence="2 3">DSM 45499</strain>
    </source>
</reference>
<dbReference type="OrthoDB" id="9797653at2"/>
<dbReference type="Pfam" id="PF02515">
    <property type="entry name" value="CoA_transf_3"/>
    <property type="match status" value="1"/>
</dbReference>
<organism evidence="2 3">
    <name type="scientific">Actinophytocola oryzae</name>
    <dbReference type="NCBI Taxonomy" id="502181"/>
    <lineage>
        <taxon>Bacteria</taxon>
        <taxon>Bacillati</taxon>
        <taxon>Actinomycetota</taxon>
        <taxon>Actinomycetes</taxon>
        <taxon>Pseudonocardiales</taxon>
        <taxon>Pseudonocardiaceae</taxon>
    </lineage>
</organism>
<dbReference type="GO" id="GO:0008410">
    <property type="term" value="F:CoA-transferase activity"/>
    <property type="evidence" value="ECO:0007669"/>
    <property type="project" value="TreeGrafter"/>
</dbReference>
<dbReference type="Gene3D" id="3.30.1540.10">
    <property type="entry name" value="formyl-coa transferase, domain 3"/>
    <property type="match status" value="1"/>
</dbReference>
<dbReference type="InterPro" id="IPR003673">
    <property type="entry name" value="CoA-Trfase_fam_III"/>
</dbReference>
<dbReference type="PANTHER" id="PTHR48207">
    <property type="entry name" value="SUCCINATE--HYDROXYMETHYLGLUTARATE COA-TRANSFERASE"/>
    <property type="match status" value="1"/>
</dbReference>
<name>A0A4R7W574_9PSEU</name>
<dbReference type="PANTHER" id="PTHR48207:SF3">
    <property type="entry name" value="SUCCINATE--HYDROXYMETHYLGLUTARATE COA-TRANSFERASE"/>
    <property type="match status" value="1"/>
</dbReference>
<dbReference type="InterPro" id="IPR023606">
    <property type="entry name" value="CoA-Trfase_III_dom_1_sf"/>
</dbReference>
<comment type="caution">
    <text evidence="2">The sequence shown here is derived from an EMBL/GenBank/DDBJ whole genome shotgun (WGS) entry which is preliminary data.</text>
</comment>
<evidence type="ECO:0000313" key="3">
    <source>
        <dbReference type="Proteomes" id="UP000294927"/>
    </source>
</evidence>
<evidence type="ECO:0000313" key="2">
    <source>
        <dbReference type="EMBL" id="TDV57712.1"/>
    </source>
</evidence>
<dbReference type="EMBL" id="SOCP01000001">
    <property type="protein sequence ID" value="TDV57712.1"/>
    <property type="molecule type" value="Genomic_DNA"/>
</dbReference>
<dbReference type="InterPro" id="IPR050483">
    <property type="entry name" value="CoA-transferase_III_domain"/>
</dbReference>
<sequence>MSSSPEPLDGVVVADLSSTVAGQYAGRMLAMYGATVVLVEPPEGTPTRRMPPLSPDGESFVFRHVNQGKQSVVVTGGALADLLVRADVVLRDQGEGPVLADTVIDCEVGDFPPGPYADWTGTEMIHQALSGVMNATGSVGRPPIYGLGHRSAYATGTTAYISVVAALHERRRSGLGQRVRATVFESAAAMAQNLVSQYSYNGTQETRARYPGFLAILRCADAWVVLFAIRNWPSLCRAFDLDELIDDPRFVTSGDRLAHWPEVVELLRERASGMLSDDVVAALQAGRVSAEKVCDLGELVASEHWRARRMLREVDGRPALNRLFEVGGVA</sequence>